<dbReference type="InterPro" id="IPR019046">
    <property type="entry name" value="Restrct_endonuc_II_NgoPII"/>
</dbReference>
<keyword evidence="2" id="KW-1185">Reference proteome</keyword>
<dbReference type="KEGG" id="ncon:LC1Nh_1013"/>
<sequence>MVNILDALLNYAEMDDRDMSEIYSSSNRINRVGDRLEYFTMDLFCGSFDIETKDEKEKKYSKHFSWLGNKNHPPDFMIENGEAFEVKKTTSKAGSIQLNSSHPHQKLKSSNERITNSCQKCEDHLGGWNEKELVYILGRVPRGEDNLDFIWMVYGDCWAAPEQVYENLSNKLSKKTSQAVGELDYGDLSSQTNEIGKVHDADPLGRTKLRIRGMWTMSHPANYFSQHIENYKHKIEEKQPLFAVMKKSKYQEIPEDKIKAIEEQENIKYQEIQAPDPANPANRINALIFEIED</sequence>
<dbReference type="GO" id="GO:0009036">
    <property type="term" value="F:type II site-specific deoxyribonuclease activity"/>
    <property type="evidence" value="ECO:0007669"/>
    <property type="project" value="InterPro"/>
</dbReference>
<dbReference type="GO" id="GO:0003677">
    <property type="term" value="F:DNA binding"/>
    <property type="evidence" value="ECO:0007669"/>
    <property type="project" value="InterPro"/>
</dbReference>
<gene>
    <name evidence="1" type="ORF">LC1Nh_1013</name>
</gene>
<reference evidence="2" key="1">
    <citation type="submission" date="2019-05" db="EMBL/GenBank/DDBJ databases">
        <title>Candidatus Nanohalobium constans, a novel model system to study the DPANN nano-sized archaea: genomic and physiological characterization of a nanoarchaeon co-cultured with its chitinotrophic host.</title>
        <authorList>
            <person name="La Cono V."/>
            <person name="Arcadi E."/>
            <person name="Crisafi F."/>
            <person name="Denaro R."/>
            <person name="La Spada G."/>
            <person name="Messina E."/>
            <person name="Smedile F."/>
            <person name="Toshchakov S.V."/>
            <person name="Shevchenko M.A."/>
            <person name="Golyshin P.N."/>
            <person name="Golyshina O.V."/>
            <person name="Ferrer M."/>
            <person name="Rohde M."/>
            <person name="Mushegian A."/>
            <person name="Sorokin D.Y."/>
            <person name="Giuliano L."/>
            <person name="Yakimov M.M."/>
        </authorList>
    </citation>
    <scope>NUCLEOTIDE SEQUENCE [LARGE SCALE GENOMIC DNA]</scope>
    <source>
        <strain evidence="2">LC1Nh</strain>
    </source>
</reference>
<evidence type="ECO:0000313" key="2">
    <source>
        <dbReference type="Proteomes" id="UP000377803"/>
    </source>
</evidence>
<protein>
    <submittedName>
        <fullName evidence="1">NgoPII family restriction endonuclease</fullName>
    </submittedName>
</protein>
<dbReference type="GeneID" id="42365407"/>
<proteinExistence type="predicted"/>
<dbReference type="GO" id="GO:0009307">
    <property type="term" value="P:DNA restriction-modification system"/>
    <property type="evidence" value="ECO:0007669"/>
    <property type="project" value="InterPro"/>
</dbReference>
<accession>A0A5Q0UJ82</accession>
<name>A0A5Q0UJ82_9ARCH</name>
<organism evidence="1 2">
    <name type="scientific">Candidatus Nanohalobium constans</name>
    <dbReference type="NCBI Taxonomy" id="2565781"/>
    <lineage>
        <taxon>Archaea</taxon>
        <taxon>Candidatus Nanohalarchaeota</taxon>
        <taxon>Candidatus Nanohalobia</taxon>
        <taxon>Candidatus Nanohalobiales</taxon>
        <taxon>Candidatus Nanohalobiaceae</taxon>
        <taxon>Candidatus Nanohalobium</taxon>
    </lineage>
</organism>
<dbReference type="EMBL" id="CP040089">
    <property type="protein sequence ID" value="QGA80889.1"/>
    <property type="molecule type" value="Genomic_DNA"/>
</dbReference>
<dbReference type="AlphaFoldDB" id="A0A5Q0UJ82"/>
<keyword evidence="1" id="KW-0378">Hydrolase</keyword>
<dbReference type="Pfam" id="PF09521">
    <property type="entry name" value="RE_NgoPII"/>
    <property type="match status" value="1"/>
</dbReference>
<dbReference type="RefSeq" id="WP_217907025.1">
    <property type="nucleotide sequence ID" value="NZ_CP040089.1"/>
</dbReference>
<keyword evidence="1" id="KW-0255">Endonuclease</keyword>
<evidence type="ECO:0000313" key="1">
    <source>
        <dbReference type="EMBL" id="QGA80889.1"/>
    </source>
</evidence>
<keyword evidence="1" id="KW-0540">Nuclease</keyword>
<dbReference type="Proteomes" id="UP000377803">
    <property type="component" value="Chromosome"/>
</dbReference>
<dbReference type="REBASE" id="358140">
    <property type="entry name" value="DgrLC1ORF1012P"/>
</dbReference>